<evidence type="ECO:0000313" key="3">
    <source>
        <dbReference type="Proteomes" id="UP001152599"/>
    </source>
</evidence>
<dbReference type="Proteomes" id="UP001152599">
    <property type="component" value="Unassembled WGS sequence"/>
</dbReference>
<feature type="transmembrane region" description="Helical" evidence="1">
    <location>
        <begin position="167"/>
        <end position="189"/>
    </location>
</feature>
<feature type="transmembrane region" description="Helical" evidence="1">
    <location>
        <begin position="42"/>
        <end position="63"/>
    </location>
</feature>
<accession>A0A9X4MVB6</accession>
<keyword evidence="1" id="KW-0472">Membrane</keyword>
<keyword evidence="3" id="KW-1185">Reference proteome</keyword>
<dbReference type="InterPro" id="IPR005240">
    <property type="entry name" value="DUF389"/>
</dbReference>
<organism evidence="2 3">
    <name type="scientific">Profundicola chukchiensis</name>
    <dbReference type="NCBI Taxonomy" id="2961959"/>
    <lineage>
        <taxon>Bacteria</taxon>
        <taxon>Pseudomonadati</taxon>
        <taxon>Bacteroidota</taxon>
        <taxon>Flavobacteriia</taxon>
        <taxon>Flavobacteriales</taxon>
        <taxon>Weeksellaceae</taxon>
        <taxon>Profundicola</taxon>
    </lineage>
</organism>
<evidence type="ECO:0000313" key="2">
    <source>
        <dbReference type="EMBL" id="MDG4945488.1"/>
    </source>
</evidence>
<dbReference type="PANTHER" id="PTHR20992">
    <property type="entry name" value="AT15442P-RELATED"/>
    <property type="match status" value="1"/>
</dbReference>
<dbReference type="RefSeq" id="WP_304415960.1">
    <property type="nucleotide sequence ID" value="NZ_JANAIE010000001.1"/>
</dbReference>
<keyword evidence="1" id="KW-1133">Transmembrane helix</keyword>
<name>A0A9X4MVB6_9FLAO</name>
<gene>
    <name evidence="2" type="ORF">NMK71_03600</name>
</gene>
<dbReference type="EMBL" id="JANCMU010000001">
    <property type="protein sequence ID" value="MDG4945488.1"/>
    <property type="molecule type" value="Genomic_DNA"/>
</dbReference>
<feature type="transmembrane region" description="Helical" evidence="1">
    <location>
        <begin position="209"/>
        <end position="228"/>
    </location>
</feature>
<feature type="transmembrane region" description="Helical" evidence="1">
    <location>
        <begin position="144"/>
        <end position="160"/>
    </location>
</feature>
<protein>
    <submittedName>
        <fullName evidence="2">DUF389 domain-containing protein</fullName>
    </submittedName>
</protein>
<dbReference type="Pfam" id="PF04087">
    <property type="entry name" value="DUF389"/>
    <property type="match status" value="1"/>
</dbReference>
<feature type="transmembrane region" description="Helical" evidence="1">
    <location>
        <begin position="103"/>
        <end position="124"/>
    </location>
</feature>
<proteinExistence type="predicted"/>
<feature type="transmembrane region" description="Helical" evidence="1">
    <location>
        <begin position="249"/>
        <end position="270"/>
    </location>
</feature>
<dbReference type="PANTHER" id="PTHR20992:SF9">
    <property type="entry name" value="AT15442P-RELATED"/>
    <property type="match status" value="1"/>
</dbReference>
<reference evidence="2" key="1">
    <citation type="submission" date="2022-07" db="EMBL/GenBank/DDBJ databases">
        <title>Description and genome-wide analysis of Profundicola chukchiensis gen. nov., sp. nov., marine bacteria isolated from bottom sediments of the Chukchi Sea.</title>
        <authorList>
            <person name="Romanenko L."/>
            <person name="Otstavnykh N."/>
            <person name="Kurilenko V."/>
            <person name="Eremeev V."/>
            <person name="Velansky P."/>
            <person name="Mikhailov V."/>
            <person name="Isaeva M."/>
        </authorList>
    </citation>
    <scope>NUCLEOTIDE SEQUENCE</scope>
    <source>
        <strain evidence="2">KMM 9713</strain>
    </source>
</reference>
<sequence>MTENDKQPHGFITETLDFVKTVFNIQEHIDKQRARDEILASINFKGMASFILMASVMVASIGLNANSVAVVIGAMLISPLMGPIVGLGYSVAVNDWETLRRSLINFGIMVVIALLTSTIYFALVPLKSLTMELRGRIEPTSLDVMIAFFGGFAGIAALSSKVRNANVIAGVAIATALMPPLCTAGYGIAMGGEKIGYKDFTGFAAALNAMYLFFINSIFIAIATFLFAKLSRFPLAKFQNAEQAKRTNWMIAGVAIITMIPSSFIFYKIVNEEVYNAKVRRFLSEEVETTYTNAFFDIHRPTFSKNDSMKIVSISTISQRIPQEVIENWNRVLQSKYKIQNTQLIVHQGAFDENIIQKKGEEFIQSLYASTGVEIQKKDSTINALKNQISRLDSDTIPFYTISRELKSQYPNLQHFGYAIFNYKDYNKKGKTVMPTFIITWNNKSKSRATVRLQSQDEERIKSYLKARLKLDTIQLLKE</sequence>
<feature type="transmembrane region" description="Helical" evidence="1">
    <location>
        <begin position="69"/>
        <end position="91"/>
    </location>
</feature>
<comment type="caution">
    <text evidence="2">The sequence shown here is derived from an EMBL/GenBank/DDBJ whole genome shotgun (WGS) entry which is preliminary data.</text>
</comment>
<evidence type="ECO:0000256" key="1">
    <source>
        <dbReference type="SAM" id="Phobius"/>
    </source>
</evidence>
<keyword evidence="1" id="KW-0812">Transmembrane</keyword>
<dbReference type="AlphaFoldDB" id="A0A9X4MVB6"/>